<accession>E3M3R7</accession>
<dbReference type="RefSeq" id="XP_003109279.2">
    <property type="nucleotide sequence ID" value="XM_003109231.2"/>
</dbReference>
<evidence type="ECO:0000256" key="1">
    <source>
        <dbReference type="SAM" id="SignalP"/>
    </source>
</evidence>
<sequence length="149" mass="17352">MLLFTILILLVFSTFADPDKFRFDVSFQCKYPPSYHYKVQFVEWDWWLFNSDDVITQEKRGVAPSGTFNFTMSGFLNGDELTSEGYDVRMKLSHNCTQNHEDVDSYMTIKPLCKIGEGLCYFRISKDISDAKGDIRVYGNLVDYNYNVL</sequence>
<dbReference type="KEGG" id="crq:GCK72_000542"/>
<dbReference type="HOGENOM" id="CLU_144350_0_0_1"/>
<dbReference type="PANTHER" id="PTHR21479">
    <property type="match status" value="1"/>
</dbReference>
<name>E3M3R7_CAERE</name>
<feature type="chain" id="PRO_5003174211" evidence="1">
    <location>
        <begin position="17"/>
        <end position="149"/>
    </location>
</feature>
<dbReference type="Proteomes" id="UP000008281">
    <property type="component" value="Unassembled WGS sequence"/>
</dbReference>
<dbReference type="OrthoDB" id="5849319at2759"/>
<dbReference type="FunCoup" id="E3M3R7">
    <property type="interactions" value="440"/>
</dbReference>
<proteinExistence type="predicted"/>
<keyword evidence="3" id="KW-1185">Reference proteome</keyword>
<organism evidence="3">
    <name type="scientific">Caenorhabditis remanei</name>
    <name type="common">Caenorhabditis vulgaris</name>
    <dbReference type="NCBI Taxonomy" id="31234"/>
    <lineage>
        <taxon>Eukaryota</taxon>
        <taxon>Metazoa</taxon>
        <taxon>Ecdysozoa</taxon>
        <taxon>Nematoda</taxon>
        <taxon>Chromadorea</taxon>
        <taxon>Rhabditida</taxon>
        <taxon>Rhabditina</taxon>
        <taxon>Rhabditomorpha</taxon>
        <taxon>Rhabditoidea</taxon>
        <taxon>Rhabditidae</taxon>
        <taxon>Peloderinae</taxon>
        <taxon>Caenorhabditis</taxon>
    </lineage>
</organism>
<reference evidence="2" key="1">
    <citation type="submission" date="2007-07" db="EMBL/GenBank/DDBJ databases">
        <title>PCAP assembly of the Caenorhabditis remanei genome.</title>
        <authorList>
            <consortium name="The Caenorhabditis remanei Sequencing Consortium"/>
            <person name="Wilson R.K."/>
        </authorList>
    </citation>
    <scope>NUCLEOTIDE SEQUENCE [LARGE SCALE GENOMIC DNA]</scope>
    <source>
        <strain evidence="2">PB4641</strain>
    </source>
</reference>
<protein>
    <submittedName>
        <fullName evidence="2">Uncharacterized protein</fullName>
    </submittedName>
</protein>
<dbReference type="GeneID" id="9821219"/>
<dbReference type="CTD" id="9821219"/>
<dbReference type="AlphaFoldDB" id="E3M3R7"/>
<gene>
    <name evidence="2" type="ORF">CRE_08160</name>
</gene>
<evidence type="ECO:0000313" key="3">
    <source>
        <dbReference type="Proteomes" id="UP000008281"/>
    </source>
</evidence>
<dbReference type="EMBL" id="DS268423">
    <property type="protein sequence ID" value="EFO90644.1"/>
    <property type="molecule type" value="Genomic_DNA"/>
</dbReference>
<evidence type="ECO:0000313" key="2">
    <source>
        <dbReference type="EMBL" id="EFO90644.1"/>
    </source>
</evidence>
<dbReference type="PANTHER" id="PTHR21479:SF8">
    <property type="entry name" value="ML DOMAIN-CONTAINING PROTEIN-RELATED"/>
    <property type="match status" value="1"/>
</dbReference>
<keyword evidence="1" id="KW-0732">Signal</keyword>
<dbReference type="InParanoid" id="E3M3R7"/>
<feature type="signal peptide" evidence="1">
    <location>
        <begin position="1"/>
        <end position="16"/>
    </location>
</feature>